<reference evidence="1 2" key="1">
    <citation type="submission" date="2020-07" db="EMBL/GenBank/DDBJ databases">
        <title>Description of Limosilactobacillus balticus sp. nov., Limosilactobacillus agrestis sp. nov., Limosilactobacillus albertensis sp. nov., Limosilactobacillus rudii sp. nov., Limosilactobacillus fastidiosus sp. nov., five novel Limosilactobacillus species isolated from the vertebrate gastrointestinal tract, and proposal of 6 subspecies of Limosilactobacillus reuteri adapted to the gastrointestinal tract of specific vertebrate hosts.</title>
        <authorList>
            <person name="Li F."/>
            <person name="Cheng C."/>
            <person name="Zheng J."/>
            <person name="Quevedo R.M."/>
            <person name="Li J."/>
            <person name="Roos S."/>
            <person name="Gaenzle M.G."/>
            <person name="Walter J."/>
        </authorList>
    </citation>
    <scope>NUCLEOTIDE SEQUENCE [LARGE SCALE GENOMIC DNA]</scope>
    <source>
        <strain evidence="1 2">RRLNB_1_1</strain>
    </source>
</reference>
<keyword evidence="2" id="KW-1185">Reference proteome</keyword>
<gene>
    <name evidence="1" type="ORF">H5S40_05980</name>
</gene>
<evidence type="ECO:0000313" key="2">
    <source>
        <dbReference type="Proteomes" id="UP000518316"/>
    </source>
</evidence>
<comment type="caution">
    <text evidence="1">The sequence shown here is derived from an EMBL/GenBank/DDBJ whole genome shotgun (WGS) entry which is preliminary data.</text>
</comment>
<proteinExistence type="predicted"/>
<name>A0A7W3TRR7_9LACO</name>
<accession>A0A7W3TRR7</accession>
<organism evidence="1 2">
    <name type="scientific">Limosilactobacillus albertensis</name>
    <dbReference type="NCBI Taxonomy" id="2759752"/>
    <lineage>
        <taxon>Bacteria</taxon>
        <taxon>Bacillati</taxon>
        <taxon>Bacillota</taxon>
        <taxon>Bacilli</taxon>
        <taxon>Lactobacillales</taxon>
        <taxon>Lactobacillaceae</taxon>
        <taxon>Limosilactobacillus</taxon>
    </lineage>
</organism>
<dbReference type="Proteomes" id="UP000518316">
    <property type="component" value="Unassembled WGS sequence"/>
</dbReference>
<dbReference type="EMBL" id="JACIVC010000057">
    <property type="protein sequence ID" value="MBB1069698.1"/>
    <property type="molecule type" value="Genomic_DNA"/>
</dbReference>
<sequence length="123" mass="14636">MREEEIKRKTQRDKIMTVLKILLDLDTLINYELPINPNQQNYQQVYQKVLKNNLELIVKARNEIYAYQSGDTSAILFRSLKTVINMAKNYSTMSWDNISYTSKTLEDAEDVLQEEYNYLRETE</sequence>
<dbReference type="RefSeq" id="WP_182598258.1">
    <property type="nucleotide sequence ID" value="NZ_JACIVC010000057.1"/>
</dbReference>
<dbReference type="AlphaFoldDB" id="A0A7W3TRR7"/>
<protein>
    <submittedName>
        <fullName evidence="1">Uncharacterized protein</fullName>
    </submittedName>
</protein>
<evidence type="ECO:0000313" key="1">
    <source>
        <dbReference type="EMBL" id="MBB1069698.1"/>
    </source>
</evidence>